<accession>A0A6N7X6F4</accession>
<dbReference type="InterPro" id="IPR050921">
    <property type="entry name" value="T4SS_GSP_E_ATPase"/>
</dbReference>
<dbReference type="PANTHER" id="PTHR30486">
    <property type="entry name" value="TWITCHING MOTILITY PROTEIN PILT"/>
    <property type="match status" value="1"/>
</dbReference>
<sequence>MLKEVTEKYSRELDGFIRELRKKLSHSEVAEDAERLLKYVEDEFFGSELASRVEYWEICDMVRAVYLRLRSKYGILQEYLEDPAINEIMVNGPEHIFVEKNRKVQAVDNAFISAEELEGVIRMLASDVHREINEANPIVDARMPSGYRINGVLRNVALNGPSLTIRKFAESMITMEELVQRKSLTEECKEDLCALTECGYNIFISGGTSSGKTTMLNALASYIHPEERVVIIEDSAELQLNHLENRVQMECRSANSIGKGEVRMDQLIRTSLRMRPDRIIVGEVRGGEVLDMIQAMNTGHSGSISTGHGNSIRGMLNRLETMYMMGAQVPVYTVRNQIANAIEIFVHLKRDGDGNRRVMEVAELAGFDGKEYNINYLYRIDGAGALVRTGNALLHRDNLKRGGMNDRL</sequence>
<dbReference type="GO" id="GO:0016887">
    <property type="term" value="F:ATP hydrolysis activity"/>
    <property type="evidence" value="ECO:0007669"/>
    <property type="project" value="InterPro"/>
</dbReference>
<dbReference type="PANTHER" id="PTHR30486:SF6">
    <property type="entry name" value="TYPE IV PILUS RETRACTATION ATPASE PILT"/>
    <property type="match status" value="1"/>
</dbReference>
<dbReference type="SUPFAM" id="SSF52540">
    <property type="entry name" value="P-loop containing nucleoside triphosphate hydrolases"/>
    <property type="match status" value="1"/>
</dbReference>
<evidence type="ECO:0000256" key="1">
    <source>
        <dbReference type="ARBA" id="ARBA00006611"/>
    </source>
</evidence>
<gene>
    <name evidence="3" type="ORF">FYJ65_07180</name>
</gene>
<feature type="domain" description="Bacterial type II secretion system protein E" evidence="2">
    <location>
        <begin position="74"/>
        <end position="345"/>
    </location>
</feature>
<dbReference type="InterPro" id="IPR027417">
    <property type="entry name" value="P-loop_NTPase"/>
</dbReference>
<keyword evidence="4" id="KW-1185">Reference proteome</keyword>
<evidence type="ECO:0000259" key="2">
    <source>
        <dbReference type="Pfam" id="PF00437"/>
    </source>
</evidence>
<dbReference type="Proteomes" id="UP000469424">
    <property type="component" value="Unassembled WGS sequence"/>
</dbReference>
<evidence type="ECO:0000313" key="3">
    <source>
        <dbReference type="EMBL" id="MST71110.1"/>
    </source>
</evidence>
<evidence type="ECO:0000313" key="4">
    <source>
        <dbReference type="Proteomes" id="UP000469424"/>
    </source>
</evidence>
<reference evidence="3 4" key="1">
    <citation type="submission" date="2019-08" db="EMBL/GenBank/DDBJ databases">
        <title>In-depth cultivation of the pig gut microbiome towards novel bacterial diversity and tailored functional studies.</title>
        <authorList>
            <person name="Wylensek D."/>
            <person name="Hitch T.C.A."/>
            <person name="Clavel T."/>
        </authorList>
    </citation>
    <scope>NUCLEOTIDE SEQUENCE [LARGE SCALE GENOMIC DNA]</scope>
    <source>
        <strain evidence="3 4">WCA-MUC-591-APC-4B</strain>
    </source>
</reference>
<dbReference type="AlphaFoldDB" id="A0A6N7X6F4"/>
<dbReference type="CDD" id="cd01130">
    <property type="entry name" value="VirB11-like_ATPase"/>
    <property type="match status" value="1"/>
</dbReference>
<comment type="similarity">
    <text evidence="1">Belongs to the GSP E family.</text>
</comment>
<dbReference type="Gene3D" id="3.30.450.380">
    <property type="match status" value="1"/>
</dbReference>
<dbReference type="InterPro" id="IPR001482">
    <property type="entry name" value="T2SS/T4SS_dom"/>
</dbReference>
<dbReference type="Gene3D" id="3.40.50.300">
    <property type="entry name" value="P-loop containing nucleotide triphosphate hydrolases"/>
    <property type="match status" value="1"/>
</dbReference>
<protein>
    <submittedName>
        <fullName evidence="3">CpaF family protein</fullName>
    </submittedName>
</protein>
<name>A0A6N7X6F4_9FIRM</name>
<comment type="caution">
    <text evidence="3">The sequence shown here is derived from an EMBL/GenBank/DDBJ whole genome shotgun (WGS) entry which is preliminary data.</text>
</comment>
<dbReference type="RefSeq" id="WP_154554672.1">
    <property type="nucleotide sequence ID" value="NZ_VUNA01000014.1"/>
</dbReference>
<dbReference type="EMBL" id="VUNA01000014">
    <property type="protein sequence ID" value="MST71110.1"/>
    <property type="molecule type" value="Genomic_DNA"/>
</dbReference>
<proteinExistence type="inferred from homology"/>
<dbReference type="Pfam" id="PF00437">
    <property type="entry name" value="T2SSE"/>
    <property type="match status" value="1"/>
</dbReference>
<organism evidence="3 4">
    <name type="scientific">Mogibacterium kristiansenii</name>
    <dbReference type="NCBI Taxonomy" id="2606708"/>
    <lineage>
        <taxon>Bacteria</taxon>
        <taxon>Bacillati</taxon>
        <taxon>Bacillota</taxon>
        <taxon>Clostridia</taxon>
        <taxon>Peptostreptococcales</taxon>
        <taxon>Anaerovoracaceae</taxon>
        <taxon>Mogibacterium</taxon>
    </lineage>
</organism>